<sequence length="112" mass="12028">MLINLTSSLRLRVYKPSIWRLPALVAMLVLVGACSEKSVEKQGETPKNTETVIIIGAGLSGLNSALLLEEQGYKVTVLEAKNRVGGRIYTLDDVPGRPEAGVIPLVQIMPAS</sequence>
<proteinExistence type="predicted"/>
<dbReference type="Proteomes" id="UP001157046">
    <property type="component" value="Unassembled WGS sequence"/>
</dbReference>
<reference evidence="2" key="1">
    <citation type="journal article" date="2019" name="Int. J. Syst. Evol. Microbiol.">
        <title>The Global Catalogue of Microorganisms (GCM) 10K type strain sequencing project: providing services to taxonomists for standard genome sequencing and annotation.</title>
        <authorList>
            <consortium name="The Broad Institute Genomics Platform"/>
            <consortium name="The Broad Institute Genome Sequencing Center for Infectious Disease"/>
            <person name="Wu L."/>
            <person name="Ma J."/>
        </authorList>
    </citation>
    <scope>NUCLEOTIDE SEQUENCE [LARGE SCALE GENOMIC DNA]</scope>
    <source>
        <strain evidence="2">NBRC 102030</strain>
    </source>
</reference>
<name>A0ABQ6J1Z0_9GAMM</name>
<dbReference type="PANTHER" id="PTHR10742">
    <property type="entry name" value="FLAVIN MONOAMINE OXIDASE"/>
    <property type="match status" value="1"/>
</dbReference>
<accession>A0ABQ6J1Z0</accession>
<dbReference type="Gene3D" id="3.50.50.60">
    <property type="entry name" value="FAD/NAD(P)-binding domain"/>
    <property type="match status" value="1"/>
</dbReference>
<organism evidence="1 2">
    <name type="scientific">Shewanella glacialipiscicola</name>
    <dbReference type="NCBI Taxonomy" id="614069"/>
    <lineage>
        <taxon>Bacteria</taxon>
        <taxon>Pseudomonadati</taxon>
        <taxon>Pseudomonadota</taxon>
        <taxon>Gammaproteobacteria</taxon>
        <taxon>Alteromonadales</taxon>
        <taxon>Shewanellaceae</taxon>
        <taxon>Shewanella</taxon>
    </lineage>
</organism>
<dbReference type="EMBL" id="BSUY01000001">
    <property type="protein sequence ID" value="GMA82151.1"/>
    <property type="molecule type" value="Genomic_DNA"/>
</dbReference>
<gene>
    <name evidence="1" type="ORF">GCM10025855_16840</name>
</gene>
<dbReference type="InterPro" id="IPR050281">
    <property type="entry name" value="Flavin_monoamine_oxidase"/>
</dbReference>
<dbReference type="Pfam" id="PF13450">
    <property type="entry name" value="NAD_binding_8"/>
    <property type="match status" value="1"/>
</dbReference>
<dbReference type="PANTHER" id="PTHR10742:SF410">
    <property type="entry name" value="LYSINE-SPECIFIC HISTONE DEMETHYLASE 2"/>
    <property type="match status" value="1"/>
</dbReference>
<evidence type="ECO:0008006" key="3">
    <source>
        <dbReference type="Google" id="ProtNLM"/>
    </source>
</evidence>
<dbReference type="InterPro" id="IPR036188">
    <property type="entry name" value="FAD/NAD-bd_sf"/>
</dbReference>
<evidence type="ECO:0000313" key="1">
    <source>
        <dbReference type="EMBL" id="GMA82151.1"/>
    </source>
</evidence>
<dbReference type="RefSeq" id="WP_284306834.1">
    <property type="nucleotide sequence ID" value="NZ_BSUY01000001.1"/>
</dbReference>
<comment type="caution">
    <text evidence="1">The sequence shown here is derived from an EMBL/GenBank/DDBJ whole genome shotgun (WGS) entry which is preliminary data.</text>
</comment>
<protein>
    <recommendedName>
        <fullName evidence="3">Monoamine oxidase</fullName>
    </recommendedName>
</protein>
<keyword evidence="2" id="KW-1185">Reference proteome</keyword>
<dbReference type="SUPFAM" id="SSF51905">
    <property type="entry name" value="FAD/NAD(P)-binding domain"/>
    <property type="match status" value="1"/>
</dbReference>
<evidence type="ECO:0000313" key="2">
    <source>
        <dbReference type="Proteomes" id="UP001157046"/>
    </source>
</evidence>